<organism evidence="1">
    <name type="scientific">marine sediment metagenome</name>
    <dbReference type="NCBI Taxonomy" id="412755"/>
    <lineage>
        <taxon>unclassified sequences</taxon>
        <taxon>metagenomes</taxon>
        <taxon>ecological metagenomes</taxon>
    </lineage>
</organism>
<comment type="caution">
    <text evidence="1">The sequence shown here is derived from an EMBL/GenBank/DDBJ whole genome shotgun (WGS) entry which is preliminary data.</text>
</comment>
<evidence type="ECO:0000313" key="1">
    <source>
        <dbReference type="EMBL" id="GAH65696.1"/>
    </source>
</evidence>
<name>X1H689_9ZZZZ</name>
<feature type="non-terminal residue" evidence="1">
    <location>
        <position position="1"/>
    </location>
</feature>
<proteinExistence type="predicted"/>
<protein>
    <submittedName>
        <fullName evidence="1">Uncharacterized protein</fullName>
    </submittedName>
</protein>
<sequence>PLILMLNEVLNDISKNGNLNDNFFEKKPLNPAERKRRATVLI</sequence>
<reference evidence="1" key="1">
    <citation type="journal article" date="2014" name="Front. Microbiol.">
        <title>High frequency of phylogenetically diverse reductive dehalogenase-homologous genes in deep subseafloor sedimentary metagenomes.</title>
        <authorList>
            <person name="Kawai M."/>
            <person name="Futagami T."/>
            <person name="Toyoda A."/>
            <person name="Takaki Y."/>
            <person name="Nishi S."/>
            <person name="Hori S."/>
            <person name="Arai W."/>
            <person name="Tsubouchi T."/>
            <person name="Morono Y."/>
            <person name="Uchiyama I."/>
            <person name="Ito T."/>
            <person name="Fujiyama A."/>
            <person name="Inagaki F."/>
            <person name="Takami H."/>
        </authorList>
    </citation>
    <scope>NUCLEOTIDE SEQUENCE</scope>
    <source>
        <strain evidence="1">Expedition CK06-06</strain>
    </source>
</reference>
<accession>X1H689</accession>
<dbReference type="EMBL" id="BARU01030655">
    <property type="protein sequence ID" value="GAH65696.1"/>
    <property type="molecule type" value="Genomic_DNA"/>
</dbReference>
<dbReference type="AlphaFoldDB" id="X1H689"/>
<gene>
    <name evidence="1" type="ORF">S03H2_48599</name>
</gene>